<keyword evidence="2" id="KW-0812">Transmembrane</keyword>
<keyword evidence="1" id="KW-0802">TPR repeat</keyword>
<reference evidence="6" key="2">
    <citation type="submission" date="2012-11" db="EMBL/GenBank/DDBJ databases">
        <authorList>
            <person name="Kuo A."/>
            <person name="Curtis B.A."/>
            <person name="Tanifuji G."/>
            <person name="Burki F."/>
            <person name="Gruber A."/>
            <person name="Irimia M."/>
            <person name="Maruyama S."/>
            <person name="Arias M.C."/>
            <person name="Ball S.G."/>
            <person name="Gile G.H."/>
            <person name="Hirakawa Y."/>
            <person name="Hopkins J.F."/>
            <person name="Rensing S.A."/>
            <person name="Schmutz J."/>
            <person name="Symeonidi A."/>
            <person name="Elias M."/>
            <person name="Eveleigh R.J."/>
            <person name="Herman E.K."/>
            <person name="Klute M.J."/>
            <person name="Nakayama T."/>
            <person name="Obornik M."/>
            <person name="Reyes-Prieto A."/>
            <person name="Armbrust E.V."/>
            <person name="Aves S.J."/>
            <person name="Beiko R.G."/>
            <person name="Coutinho P."/>
            <person name="Dacks J.B."/>
            <person name="Durnford D.G."/>
            <person name="Fast N.M."/>
            <person name="Green B.R."/>
            <person name="Grisdale C."/>
            <person name="Hempe F."/>
            <person name="Henrissat B."/>
            <person name="Hoppner M.P."/>
            <person name="Ishida K.-I."/>
            <person name="Kim E."/>
            <person name="Koreny L."/>
            <person name="Kroth P.G."/>
            <person name="Liu Y."/>
            <person name="Malik S.-B."/>
            <person name="Maier U.G."/>
            <person name="McRose D."/>
            <person name="Mock T."/>
            <person name="Neilson J.A."/>
            <person name="Onodera N.T."/>
            <person name="Poole A.M."/>
            <person name="Pritham E.J."/>
            <person name="Richards T.A."/>
            <person name="Rocap G."/>
            <person name="Roy S.W."/>
            <person name="Sarai C."/>
            <person name="Schaack S."/>
            <person name="Shirato S."/>
            <person name="Slamovits C.H."/>
            <person name="Spencer D.F."/>
            <person name="Suzuki S."/>
            <person name="Worden A.Z."/>
            <person name="Zauner S."/>
            <person name="Barry K."/>
            <person name="Bell C."/>
            <person name="Bharti A.K."/>
            <person name="Crow J.A."/>
            <person name="Grimwood J."/>
            <person name="Kramer R."/>
            <person name="Lindquist E."/>
            <person name="Lucas S."/>
            <person name="Salamov A."/>
            <person name="McFadden G.I."/>
            <person name="Lane C.E."/>
            <person name="Keeling P.J."/>
            <person name="Gray M.W."/>
            <person name="Grigoriev I.V."/>
            <person name="Archibald J.M."/>
        </authorList>
    </citation>
    <scope>NUCLEOTIDE SEQUENCE</scope>
    <source>
        <strain evidence="6">CCMP2712</strain>
    </source>
</reference>
<evidence type="ECO:0000313" key="4">
    <source>
        <dbReference type="EMBL" id="EKX54660.1"/>
    </source>
</evidence>
<keyword evidence="2" id="KW-1133">Transmembrane helix</keyword>
<dbReference type="HOGENOM" id="CLU_766048_0_0_1"/>
<reference evidence="5" key="3">
    <citation type="submission" date="2015-06" db="UniProtKB">
        <authorList>
            <consortium name="EnsemblProtists"/>
        </authorList>
    </citation>
    <scope>IDENTIFICATION</scope>
</reference>
<dbReference type="OMA" id="ERNCHIP"/>
<feature type="chain" id="PRO_5008772081" evidence="3">
    <location>
        <begin position="27"/>
        <end position="362"/>
    </location>
</feature>
<evidence type="ECO:0000256" key="2">
    <source>
        <dbReference type="SAM" id="Phobius"/>
    </source>
</evidence>
<proteinExistence type="predicted"/>
<dbReference type="EMBL" id="JH992967">
    <property type="protein sequence ID" value="EKX54660.1"/>
    <property type="molecule type" value="Genomic_DNA"/>
</dbReference>
<dbReference type="Gene3D" id="1.25.40.10">
    <property type="entry name" value="Tetratricopeptide repeat domain"/>
    <property type="match status" value="1"/>
</dbReference>
<reference evidence="4 6" key="1">
    <citation type="journal article" date="2012" name="Nature">
        <title>Algal genomes reveal evolutionary mosaicism and the fate of nucleomorphs.</title>
        <authorList>
            <consortium name="DOE Joint Genome Institute"/>
            <person name="Curtis B.A."/>
            <person name="Tanifuji G."/>
            <person name="Burki F."/>
            <person name="Gruber A."/>
            <person name="Irimia M."/>
            <person name="Maruyama S."/>
            <person name="Arias M.C."/>
            <person name="Ball S.G."/>
            <person name="Gile G.H."/>
            <person name="Hirakawa Y."/>
            <person name="Hopkins J.F."/>
            <person name="Kuo A."/>
            <person name="Rensing S.A."/>
            <person name="Schmutz J."/>
            <person name="Symeonidi A."/>
            <person name="Elias M."/>
            <person name="Eveleigh R.J."/>
            <person name="Herman E.K."/>
            <person name="Klute M.J."/>
            <person name="Nakayama T."/>
            <person name="Obornik M."/>
            <person name="Reyes-Prieto A."/>
            <person name="Armbrust E.V."/>
            <person name="Aves S.J."/>
            <person name="Beiko R.G."/>
            <person name="Coutinho P."/>
            <person name="Dacks J.B."/>
            <person name="Durnford D.G."/>
            <person name="Fast N.M."/>
            <person name="Green B.R."/>
            <person name="Grisdale C.J."/>
            <person name="Hempel F."/>
            <person name="Henrissat B."/>
            <person name="Hoppner M.P."/>
            <person name="Ishida K."/>
            <person name="Kim E."/>
            <person name="Koreny L."/>
            <person name="Kroth P.G."/>
            <person name="Liu Y."/>
            <person name="Malik S.B."/>
            <person name="Maier U.G."/>
            <person name="McRose D."/>
            <person name="Mock T."/>
            <person name="Neilson J.A."/>
            <person name="Onodera N.T."/>
            <person name="Poole A.M."/>
            <person name="Pritham E.J."/>
            <person name="Richards T.A."/>
            <person name="Rocap G."/>
            <person name="Roy S.W."/>
            <person name="Sarai C."/>
            <person name="Schaack S."/>
            <person name="Shirato S."/>
            <person name="Slamovits C.H."/>
            <person name="Spencer D.F."/>
            <person name="Suzuki S."/>
            <person name="Worden A.Z."/>
            <person name="Zauner S."/>
            <person name="Barry K."/>
            <person name="Bell C."/>
            <person name="Bharti A.K."/>
            <person name="Crow J.A."/>
            <person name="Grimwood J."/>
            <person name="Kramer R."/>
            <person name="Lindquist E."/>
            <person name="Lucas S."/>
            <person name="Salamov A."/>
            <person name="McFadden G.I."/>
            <person name="Lane C.E."/>
            <person name="Keeling P.J."/>
            <person name="Gray M.W."/>
            <person name="Grigoriev I.V."/>
            <person name="Archibald J.M."/>
        </authorList>
    </citation>
    <scope>NUCLEOTIDE SEQUENCE</scope>
    <source>
        <strain evidence="4 6">CCMP2712</strain>
    </source>
</reference>
<dbReference type="Proteomes" id="UP000011087">
    <property type="component" value="Unassembled WGS sequence"/>
</dbReference>
<dbReference type="PaxDb" id="55529-EKX54660"/>
<keyword evidence="6" id="KW-1185">Reference proteome</keyword>
<keyword evidence="3" id="KW-0732">Signal</keyword>
<dbReference type="InterPro" id="IPR019734">
    <property type="entry name" value="TPR_rpt"/>
</dbReference>
<dbReference type="PROSITE" id="PS50005">
    <property type="entry name" value="TPR"/>
    <property type="match status" value="1"/>
</dbReference>
<dbReference type="AlphaFoldDB" id="L1K2H3"/>
<dbReference type="OrthoDB" id="2019920at2759"/>
<evidence type="ECO:0000313" key="5">
    <source>
        <dbReference type="EnsemblProtists" id="EKX54660"/>
    </source>
</evidence>
<keyword evidence="2" id="KW-0472">Membrane</keyword>
<accession>L1K2H3</accession>
<dbReference type="PANTHER" id="PTHR36761">
    <property type="entry name" value="ORF03 PROTEIN"/>
    <property type="match status" value="1"/>
</dbReference>
<dbReference type="PANTHER" id="PTHR36761:SF2">
    <property type="entry name" value="ORF03 PROTEIN"/>
    <property type="match status" value="1"/>
</dbReference>
<dbReference type="SUPFAM" id="SSF48452">
    <property type="entry name" value="TPR-like"/>
    <property type="match status" value="1"/>
</dbReference>
<sequence length="362" mass="40521">MCSSGCKRSIFYFVMLAMFHPPIASGDRVVRDWKLQPAFLMPPPLLRQGGALRGASLLSYIQTSKLVMSGEVNMGSQMSQSKFDGLRGKQSIETQMSPRAGETVNKGAEDNEESMTMLTKIDRGPRKEEKVKVFGARLDSKVASRGEGLQVYEEDRVPDWVMEQILMECNGDLKKAKSMLRVRQGRLAKAEEFFRSGVKSFDNGQYRLAIESFTKAIQISPGGAASREGGQYTIWLGQALDASGQRGKAVQTLRALMSHEDVDVRRVAKGLEYIYTAPQLDLGEEYFQWIDLEKIDVIKGGGKALQYSKLEKMPEKYSLEWYMLQKPKSMRQHETGKDVQVALAGTFIVFAGLFAYSQAIPH</sequence>
<dbReference type="InterPro" id="IPR011990">
    <property type="entry name" value="TPR-like_helical_dom_sf"/>
</dbReference>
<evidence type="ECO:0000256" key="3">
    <source>
        <dbReference type="SAM" id="SignalP"/>
    </source>
</evidence>
<name>L1K2H3_GUITC</name>
<feature type="transmembrane region" description="Helical" evidence="2">
    <location>
        <begin position="339"/>
        <end position="356"/>
    </location>
</feature>
<gene>
    <name evidence="4" type="ORF">GUITHDRAFT_100135</name>
</gene>
<evidence type="ECO:0000313" key="6">
    <source>
        <dbReference type="Proteomes" id="UP000011087"/>
    </source>
</evidence>
<organism evidence="4">
    <name type="scientific">Guillardia theta (strain CCMP2712)</name>
    <name type="common">Cryptophyte</name>
    <dbReference type="NCBI Taxonomy" id="905079"/>
    <lineage>
        <taxon>Eukaryota</taxon>
        <taxon>Cryptophyceae</taxon>
        <taxon>Pyrenomonadales</taxon>
        <taxon>Geminigeraceae</taxon>
        <taxon>Guillardia</taxon>
    </lineage>
</organism>
<dbReference type="GeneID" id="17311270"/>
<feature type="repeat" description="TPR" evidence="1">
    <location>
        <begin position="190"/>
        <end position="223"/>
    </location>
</feature>
<dbReference type="EnsemblProtists" id="EKX54660">
    <property type="protein sequence ID" value="EKX54660"/>
    <property type="gene ID" value="GUITHDRAFT_100135"/>
</dbReference>
<feature type="signal peptide" evidence="3">
    <location>
        <begin position="1"/>
        <end position="26"/>
    </location>
</feature>
<dbReference type="RefSeq" id="XP_005841640.1">
    <property type="nucleotide sequence ID" value="XM_005841583.1"/>
</dbReference>
<dbReference type="KEGG" id="gtt:GUITHDRAFT_100135"/>
<evidence type="ECO:0000256" key="1">
    <source>
        <dbReference type="PROSITE-ProRule" id="PRU00339"/>
    </source>
</evidence>
<protein>
    <submittedName>
        <fullName evidence="4 5">Uncharacterized protein</fullName>
    </submittedName>
</protein>